<protein>
    <submittedName>
        <fullName evidence="1">Uncharacterized protein</fullName>
    </submittedName>
</protein>
<dbReference type="Proteomes" id="UP000178912">
    <property type="component" value="Unassembled WGS sequence"/>
</dbReference>
<sequence length="334" mass="38713">MYSPTSLSELYEMAQDLLNPFIQNIEFTDRGGRGRPKWWMMDLKADLLVLDEQSNTGSRKYETITLSARERSKKELKQLLAWEMLRLIQERNETARENKTGGNLEVTAKNALAEETQIDQTNSEQKSSAIDETVKHQTVTKALNKLDFELGISSRDHVSELYKESQRRGRRVVKEVIFSDLSVNTNFYSLQLSASLLVSPDILVDDYETITFLRSGESKKDIKQLLAGDMLEIVRERKEKGEEWILELWKKLPTNQRYPRPFHEETQEHQTLSDDEIDLIDFEEPACDTTIALNNATTMLKTLEPFLEDGWEAQEQCLDTYEPYMKENLDSSLI</sequence>
<gene>
    <name evidence="1" type="ORF">RAG0_11886</name>
</gene>
<accession>A0A1E1L6B8</accession>
<evidence type="ECO:0000313" key="1">
    <source>
        <dbReference type="EMBL" id="CZT06040.1"/>
    </source>
</evidence>
<reference evidence="2" key="1">
    <citation type="submission" date="2016-03" db="EMBL/GenBank/DDBJ databases">
        <authorList>
            <person name="Guldener U."/>
        </authorList>
    </citation>
    <scope>NUCLEOTIDE SEQUENCE [LARGE SCALE GENOMIC DNA]</scope>
    <source>
        <strain evidence="2">04CH-RAC-A.6.1</strain>
    </source>
</reference>
<dbReference type="AlphaFoldDB" id="A0A1E1L6B8"/>
<proteinExistence type="predicted"/>
<evidence type="ECO:0000313" key="2">
    <source>
        <dbReference type="Proteomes" id="UP000178912"/>
    </source>
</evidence>
<name>A0A1E1L6B8_9HELO</name>
<dbReference type="EMBL" id="FJUX01000082">
    <property type="protein sequence ID" value="CZT06040.1"/>
    <property type="molecule type" value="Genomic_DNA"/>
</dbReference>
<organism evidence="1 2">
    <name type="scientific">Rhynchosporium agropyri</name>
    <dbReference type="NCBI Taxonomy" id="914238"/>
    <lineage>
        <taxon>Eukaryota</taxon>
        <taxon>Fungi</taxon>
        <taxon>Dikarya</taxon>
        <taxon>Ascomycota</taxon>
        <taxon>Pezizomycotina</taxon>
        <taxon>Leotiomycetes</taxon>
        <taxon>Helotiales</taxon>
        <taxon>Ploettnerulaceae</taxon>
        <taxon>Rhynchosporium</taxon>
    </lineage>
</organism>
<keyword evidence="2" id="KW-1185">Reference proteome</keyword>